<dbReference type="Proteomes" id="UP000053586">
    <property type="component" value="Unassembled WGS sequence"/>
</dbReference>
<evidence type="ECO:0000313" key="1">
    <source>
        <dbReference type="EMBL" id="GAB55349.1"/>
    </source>
</evidence>
<dbReference type="EMBL" id="BAET01000012">
    <property type="protein sequence ID" value="GAB55349.1"/>
    <property type="molecule type" value="Genomic_DNA"/>
</dbReference>
<name>H5TAM2_9ALTE</name>
<sequence length="43" mass="4758">MPAFSLSFSFSVYNMPAYDSKPFIIAASILKLRAFTSILSPVK</sequence>
<dbReference type="AlphaFoldDB" id="H5TAM2"/>
<organism evidence="1 2">
    <name type="scientific">Glaciecola punicea ACAM 611</name>
    <dbReference type="NCBI Taxonomy" id="1121923"/>
    <lineage>
        <taxon>Bacteria</taxon>
        <taxon>Pseudomonadati</taxon>
        <taxon>Pseudomonadota</taxon>
        <taxon>Gammaproteobacteria</taxon>
        <taxon>Alteromonadales</taxon>
        <taxon>Alteromonadaceae</taxon>
        <taxon>Glaciecola</taxon>
    </lineage>
</organism>
<proteinExistence type="predicted"/>
<accession>H5TAM2</accession>
<reference evidence="1 2" key="1">
    <citation type="journal article" date="2012" name="J. Bacteriol.">
        <title>Genome sequence of proteorhodopsin-containing sea ice bacterium Glaciecola punicea ACAM 611T.</title>
        <authorList>
            <person name="Qin Q.-L."/>
            <person name="Xie B.-B."/>
            <person name="Shu Y.-L."/>
            <person name="Rong J.-C."/>
            <person name="Zhao D.-L."/>
            <person name="Zhang X.-Y."/>
            <person name="Chen X.-L."/>
            <person name="Zhou B.-C."/>
            <person name="Zhanga Y.-Z."/>
        </authorList>
    </citation>
    <scope>NUCLEOTIDE SEQUENCE [LARGE SCALE GENOMIC DNA]</scope>
    <source>
        <strain evidence="1 2">ACAM 611</strain>
    </source>
</reference>
<reference evidence="1 2" key="2">
    <citation type="journal article" date="2017" name="Antonie Van Leeuwenhoek">
        <title>Rhizobium rhizosphaerae sp. nov., a novel species isolated from rice rhizosphere.</title>
        <authorList>
            <person name="Zhao J.J."/>
            <person name="Zhang J."/>
            <person name="Zhang R.J."/>
            <person name="Zhang C.W."/>
            <person name="Yin H.Q."/>
            <person name="Zhang X.X."/>
        </authorList>
    </citation>
    <scope>NUCLEOTIDE SEQUENCE [LARGE SCALE GENOMIC DNA]</scope>
    <source>
        <strain evidence="1 2">ACAM 611</strain>
    </source>
</reference>
<comment type="caution">
    <text evidence="1">The sequence shown here is derived from an EMBL/GenBank/DDBJ whole genome shotgun (WGS) entry which is preliminary data.</text>
</comment>
<gene>
    <name evidence="1" type="ORF">GPUN_1225</name>
</gene>
<protein>
    <submittedName>
        <fullName evidence="1">Uncharacterized protein</fullName>
    </submittedName>
</protein>
<keyword evidence="2" id="KW-1185">Reference proteome</keyword>
<evidence type="ECO:0000313" key="2">
    <source>
        <dbReference type="Proteomes" id="UP000053586"/>
    </source>
</evidence>